<evidence type="ECO:0000256" key="3">
    <source>
        <dbReference type="ARBA" id="ARBA00022448"/>
    </source>
</evidence>
<feature type="compositionally biased region" description="Polar residues" evidence="7">
    <location>
        <begin position="1"/>
        <end position="13"/>
    </location>
</feature>
<evidence type="ECO:0000256" key="8">
    <source>
        <dbReference type="SAM" id="Phobius"/>
    </source>
</evidence>
<feature type="transmembrane region" description="Helical" evidence="8">
    <location>
        <begin position="54"/>
        <end position="71"/>
    </location>
</feature>
<dbReference type="STRING" id="453.Lfee_1716"/>
<evidence type="ECO:0000256" key="4">
    <source>
        <dbReference type="ARBA" id="ARBA00022692"/>
    </source>
</evidence>
<keyword evidence="6 8" id="KW-0472">Membrane</keyword>
<dbReference type="EMBL" id="UASS01000013">
    <property type="protein sequence ID" value="SPX60962.1"/>
    <property type="molecule type" value="Genomic_DNA"/>
</dbReference>
<dbReference type="PANTHER" id="PTHR43337">
    <property type="entry name" value="XANTHINE/URACIL PERMEASE C887.17-RELATED"/>
    <property type="match status" value="1"/>
</dbReference>
<gene>
    <name evidence="10" type="primary">yicO</name>
    <name evidence="9" type="ORF">Lfee_1716</name>
    <name evidence="10" type="ORF">NCTC12022_01699</name>
</gene>
<feature type="transmembrane region" description="Helical" evidence="8">
    <location>
        <begin position="166"/>
        <end position="183"/>
    </location>
</feature>
<reference evidence="9 11" key="1">
    <citation type="submission" date="2015-11" db="EMBL/GenBank/DDBJ databases">
        <title>Genomic analysis of 38 Legionella species identifies large and diverse effector repertoires.</title>
        <authorList>
            <person name="Burstein D."/>
            <person name="Amaro F."/>
            <person name="Zusman T."/>
            <person name="Lifshitz Z."/>
            <person name="Cohen O."/>
            <person name="Gilbert J.A."/>
            <person name="Pupko T."/>
            <person name="Shuman H.A."/>
            <person name="Segal G."/>
        </authorList>
    </citation>
    <scope>NUCLEOTIDE SEQUENCE [LARGE SCALE GENOMIC DNA]</scope>
    <source>
        <strain evidence="9 11">WO-44C</strain>
    </source>
</reference>
<feature type="transmembrane region" description="Helical" evidence="8">
    <location>
        <begin position="132"/>
        <end position="154"/>
    </location>
</feature>
<organism evidence="9 11">
    <name type="scientific">Legionella feeleii</name>
    <dbReference type="NCBI Taxonomy" id="453"/>
    <lineage>
        <taxon>Bacteria</taxon>
        <taxon>Pseudomonadati</taxon>
        <taxon>Pseudomonadota</taxon>
        <taxon>Gammaproteobacteria</taxon>
        <taxon>Legionellales</taxon>
        <taxon>Legionellaceae</taxon>
        <taxon>Legionella</taxon>
    </lineage>
</organism>
<evidence type="ECO:0000313" key="11">
    <source>
        <dbReference type="Proteomes" id="UP000054698"/>
    </source>
</evidence>
<feature type="region of interest" description="Disordered" evidence="7">
    <location>
        <begin position="1"/>
        <end position="20"/>
    </location>
</feature>
<evidence type="ECO:0000256" key="2">
    <source>
        <dbReference type="ARBA" id="ARBA00005697"/>
    </source>
</evidence>
<comment type="similarity">
    <text evidence="2">Belongs to the nucleobase:cation symporter-2 (NCS2) (TC 2.A.40) family. Azg-like subfamily.</text>
</comment>
<dbReference type="EMBL" id="LNYB01000080">
    <property type="protein sequence ID" value="KTC96804.1"/>
    <property type="molecule type" value="Genomic_DNA"/>
</dbReference>
<dbReference type="GO" id="GO:0005886">
    <property type="term" value="C:plasma membrane"/>
    <property type="evidence" value="ECO:0007669"/>
    <property type="project" value="TreeGrafter"/>
</dbReference>
<feature type="transmembrane region" description="Helical" evidence="8">
    <location>
        <begin position="319"/>
        <end position="339"/>
    </location>
</feature>
<dbReference type="AlphaFoldDB" id="A0A0W0TMG4"/>
<dbReference type="GO" id="GO:0015207">
    <property type="term" value="F:adenine transmembrane transporter activity"/>
    <property type="evidence" value="ECO:0007669"/>
    <property type="project" value="TreeGrafter"/>
</dbReference>
<feature type="transmembrane region" description="Helical" evidence="8">
    <location>
        <begin position="83"/>
        <end position="104"/>
    </location>
</feature>
<protein>
    <submittedName>
        <fullName evidence="9 10">Xanthine/uracil permease</fullName>
    </submittedName>
</protein>
<evidence type="ECO:0000256" key="6">
    <source>
        <dbReference type="ARBA" id="ARBA00023136"/>
    </source>
</evidence>
<dbReference type="Pfam" id="PF00860">
    <property type="entry name" value="Xan_ur_permease"/>
    <property type="match status" value="1"/>
</dbReference>
<name>A0A0W0TMG4_9GAMM</name>
<feature type="transmembrane region" description="Helical" evidence="8">
    <location>
        <begin position="351"/>
        <end position="371"/>
    </location>
</feature>
<keyword evidence="3" id="KW-0813">Transport</keyword>
<evidence type="ECO:0000313" key="10">
    <source>
        <dbReference type="EMBL" id="SPX60962.1"/>
    </source>
</evidence>
<dbReference type="InterPro" id="IPR006043">
    <property type="entry name" value="NCS2"/>
</dbReference>
<feature type="transmembrane region" description="Helical" evidence="8">
    <location>
        <begin position="227"/>
        <end position="254"/>
    </location>
</feature>
<reference evidence="10 12" key="2">
    <citation type="submission" date="2018-06" db="EMBL/GenBank/DDBJ databases">
        <authorList>
            <consortium name="Pathogen Informatics"/>
            <person name="Doyle S."/>
        </authorList>
    </citation>
    <scope>NUCLEOTIDE SEQUENCE [LARGE SCALE GENOMIC DNA]</scope>
    <source>
        <strain evidence="10 12">NCTC12022</strain>
    </source>
</reference>
<feature type="transmembrane region" description="Helical" evidence="8">
    <location>
        <begin position="378"/>
        <end position="395"/>
    </location>
</feature>
<feature type="transmembrane region" description="Helical" evidence="8">
    <location>
        <begin position="274"/>
        <end position="298"/>
    </location>
</feature>
<dbReference type="Proteomes" id="UP000054698">
    <property type="component" value="Unassembled WGS sequence"/>
</dbReference>
<feature type="transmembrane region" description="Helical" evidence="8">
    <location>
        <begin position="443"/>
        <end position="461"/>
    </location>
</feature>
<comment type="subcellular location">
    <subcellularLocation>
        <location evidence="1">Endomembrane system</location>
        <topology evidence="1">Multi-pass membrane protein</topology>
    </subcellularLocation>
</comment>
<dbReference type="PATRIC" id="fig|453.4.peg.1888"/>
<feature type="transmembrane region" description="Helical" evidence="8">
    <location>
        <begin position="415"/>
        <end position="436"/>
    </location>
</feature>
<evidence type="ECO:0000256" key="1">
    <source>
        <dbReference type="ARBA" id="ARBA00004127"/>
    </source>
</evidence>
<keyword evidence="11" id="KW-1185">Reference proteome</keyword>
<evidence type="ECO:0000313" key="9">
    <source>
        <dbReference type="EMBL" id="KTC96804.1"/>
    </source>
</evidence>
<feature type="transmembrane region" description="Helical" evidence="8">
    <location>
        <begin position="203"/>
        <end position="220"/>
    </location>
</feature>
<keyword evidence="4 8" id="KW-0812">Transmembrane</keyword>
<evidence type="ECO:0000313" key="12">
    <source>
        <dbReference type="Proteomes" id="UP000251942"/>
    </source>
</evidence>
<dbReference type="GO" id="GO:0012505">
    <property type="term" value="C:endomembrane system"/>
    <property type="evidence" value="ECO:0007669"/>
    <property type="project" value="UniProtKB-SubCell"/>
</dbReference>
<dbReference type="PANTHER" id="PTHR43337:SF1">
    <property type="entry name" value="XANTHINE_URACIL PERMEASE C887.17-RELATED"/>
    <property type="match status" value="1"/>
</dbReference>
<dbReference type="Proteomes" id="UP000251942">
    <property type="component" value="Unassembled WGS sequence"/>
</dbReference>
<proteinExistence type="inferred from homology"/>
<accession>A0A0W0TMG4</accession>
<keyword evidence="5 8" id="KW-1133">Transmembrane helix</keyword>
<evidence type="ECO:0000256" key="5">
    <source>
        <dbReference type="ARBA" id="ARBA00022989"/>
    </source>
</evidence>
<dbReference type="InterPro" id="IPR045018">
    <property type="entry name" value="Azg-like"/>
</dbReference>
<evidence type="ECO:0000256" key="7">
    <source>
        <dbReference type="SAM" id="MobiDB-lite"/>
    </source>
</evidence>
<sequence length="462" mass="49503">MPENQIISPQANEMPTPPSNSPLSFVGSPFASSKAIMNTLKSRLLENTSLKKEFLAGATTFLTMVYIAFVNPSILQHTGMDQGSVFTATCLVTAFACALTGLLANTPIGVAPGMALNIYFSYSVVQGLGVDWQHALAMVFISGVMFLFISLTRLRRLLIEAIPHNLQIAILIGISLLIALIALESNQLIISNKYTLMHLGDISRPQSGLFFAGFLLILVLDYYRIPAAIIIGILCISILSLLLGLTSWQGLVALPPSIAPTFLKLDFSGLTNVTALKAIFTFFLIAVFDATGTLIGLLNPSIFKHQPDYQHRLSKSLTADATASIAAGLLGSASTSPFIESAAGIEAGGRTGLTALVIAAGFILMLFFFPLAKMIPNYAVGPALLYVACCMMKHLGELKLTDFSEIAPCMITIMMIPFTASIADGIGGGIILYTLLKLLTRQAVNHLLIILSVVFVIFFMIS</sequence>